<proteinExistence type="predicted"/>
<gene>
    <name evidence="1" type="ORF">DGG96_14445</name>
</gene>
<sequence length="60" mass="6842">MNWSIKDPIKANVFIKKRNLGDLAVEVEPSPNQKKQLKNSCPGRGLHSLSRICEDYLTME</sequence>
<dbReference type="EMBL" id="QHJG01000024">
    <property type="protein sequence ID" value="PWY54928.1"/>
    <property type="molecule type" value="Genomic_DNA"/>
</dbReference>
<dbReference type="Proteomes" id="UP000247152">
    <property type="component" value="Unassembled WGS sequence"/>
</dbReference>
<organism evidence="1 2">
    <name type="scientific">Legionella qingyii</name>
    <dbReference type="NCBI Taxonomy" id="2184757"/>
    <lineage>
        <taxon>Bacteria</taxon>
        <taxon>Pseudomonadati</taxon>
        <taxon>Pseudomonadota</taxon>
        <taxon>Gammaproteobacteria</taxon>
        <taxon>Legionellales</taxon>
        <taxon>Legionellaceae</taxon>
        <taxon>Legionella</taxon>
    </lineage>
</organism>
<reference evidence="1 2" key="1">
    <citation type="submission" date="2018-05" db="EMBL/GenBank/DDBJ databases">
        <title>Legionella qingyii sp.nov., whole genome shotgun sequence.</title>
        <authorList>
            <person name="Wu H."/>
            <person name="Zhu Q."/>
            <person name="Hu C."/>
        </authorList>
    </citation>
    <scope>NUCLEOTIDE SEQUENCE [LARGE SCALE GENOMIC DNA]</scope>
    <source>
        <strain evidence="1 2">HEB18</strain>
    </source>
</reference>
<evidence type="ECO:0000313" key="2">
    <source>
        <dbReference type="Proteomes" id="UP000247152"/>
    </source>
</evidence>
<comment type="caution">
    <text evidence="1">The sequence shown here is derived from an EMBL/GenBank/DDBJ whole genome shotgun (WGS) entry which is preliminary data.</text>
</comment>
<protein>
    <submittedName>
        <fullName evidence="1">Uncharacterized protein</fullName>
    </submittedName>
</protein>
<dbReference type="AlphaFoldDB" id="A0A317U121"/>
<evidence type="ECO:0000313" key="1">
    <source>
        <dbReference type="EMBL" id="PWY54928.1"/>
    </source>
</evidence>
<accession>A0A317U121</accession>
<name>A0A317U121_9GAMM</name>